<feature type="compositionally biased region" description="Polar residues" evidence="1">
    <location>
        <begin position="7"/>
        <end position="17"/>
    </location>
</feature>
<dbReference type="AlphaFoldDB" id="A0A8K0SNV4"/>
<reference evidence="2" key="1">
    <citation type="journal article" date="2021" name="Nat. Commun.">
        <title>Genetic determinants of endophytism in the Arabidopsis root mycobiome.</title>
        <authorList>
            <person name="Mesny F."/>
            <person name="Miyauchi S."/>
            <person name="Thiergart T."/>
            <person name="Pickel B."/>
            <person name="Atanasova L."/>
            <person name="Karlsson M."/>
            <person name="Huettel B."/>
            <person name="Barry K.W."/>
            <person name="Haridas S."/>
            <person name="Chen C."/>
            <person name="Bauer D."/>
            <person name="Andreopoulos W."/>
            <person name="Pangilinan J."/>
            <person name="LaButti K."/>
            <person name="Riley R."/>
            <person name="Lipzen A."/>
            <person name="Clum A."/>
            <person name="Drula E."/>
            <person name="Henrissat B."/>
            <person name="Kohler A."/>
            <person name="Grigoriev I.V."/>
            <person name="Martin F.M."/>
            <person name="Hacquard S."/>
        </authorList>
    </citation>
    <scope>NUCLEOTIDE SEQUENCE</scope>
    <source>
        <strain evidence="2">MPI-CAGE-CH-0235</strain>
    </source>
</reference>
<proteinExistence type="predicted"/>
<dbReference type="Proteomes" id="UP000813444">
    <property type="component" value="Unassembled WGS sequence"/>
</dbReference>
<comment type="caution">
    <text evidence="2">The sequence shown here is derived from an EMBL/GenBank/DDBJ whole genome shotgun (WGS) entry which is preliminary data.</text>
</comment>
<feature type="compositionally biased region" description="Basic and acidic residues" evidence="1">
    <location>
        <begin position="168"/>
        <end position="179"/>
    </location>
</feature>
<keyword evidence="3" id="KW-1185">Reference proteome</keyword>
<feature type="region of interest" description="Disordered" evidence="1">
    <location>
        <begin position="1"/>
        <end position="63"/>
    </location>
</feature>
<feature type="compositionally biased region" description="Basic and acidic residues" evidence="1">
    <location>
        <begin position="18"/>
        <end position="28"/>
    </location>
</feature>
<evidence type="ECO:0000313" key="2">
    <source>
        <dbReference type="EMBL" id="KAH7318345.1"/>
    </source>
</evidence>
<accession>A0A8K0SNV4</accession>
<feature type="compositionally biased region" description="Basic and acidic residues" evidence="1">
    <location>
        <begin position="44"/>
        <end position="63"/>
    </location>
</feature>
<organism evidence="2 3">
    <name type="scientific">Stachybotrys elegans</name>
    <dbReference type="NCBI Taxonomy" id="80388"/>
    <lineage>
        <taxon>Eukaryota</taxon>
        <taxon>Fungi</taxon>
        <taxon>Dikarya</taxon>
        <taxon>Ascomycota</taxon>
        <taxon>Pezizomycotina</taxon>
        <taxon>Sordariomycetes</taxon>
        <taxon>Hypocreomycetidae</taxon>
        <taxon>Hypocreales</taxon>
        <taxon>Stachybotryaceae</taxon>
        <taxon>Stachybotrys</taxon>
    </lineage>
</organism>
<feature type="region of interest" description="Disordered" evidence="1">
    <location>
        <begin position="83"/>
        <end position="204"/>
    </location>
</feature>
<evidence type="ECO:0000256" key="1">
    <source>
        <dbReference type="SAM" id="MobiDB-lite"/>
    </source>
</evidence>
<protein>
    <submittedName>
        <fullName evidence="2">Uncharacterized protein</fullName>
    </submittedName>
</protein>
<dbReference type="OrthoDB" id="5087176at2759"/>
<sequence>MLWKHNSLPQLPSASKQDGQKRRNDSRATDPGVRHKSRQSQKQLDTRVHFEMPEEKQSLIASREAKEEHASLLWTRIQGYVRRASKQQQQQPARKLKKPALLIQIPEPPVAPAKPRRAPRTPRMALYPAFQDSGPATQDTGRPLDSEQGLRAARRTPDATTPSWSSDVRMERMPMRELPPRPQSRTYQGSRRRPSHLNLQPKPSTTSFGACAVCKVSTPDKNGFCRICDNGLASPPNTCPSPTKLDIWRPLPPLPPTAPSSPTRPSEADSLEIIMQRCLTPPPPLLPAVAPSPRTPLSQLPTPTIELRFRVGACELEDPEQDLYDGEWAEYYFDKRNFVGRGDVSGSADLYMHRELDLEEYEAAFDNRGEQAKGRRWL</sequence>
<evidence type="ECO:0000313" key="3">
    <source>
        <dbReference type="Proteomes" id="UP000813444"/>
    </source>
</evidence>
<name>A0A8K0SNV4_9HYPO</name>
<gene>
    <name evidence="2" type="ORF">B0I35DRAFT_409250</name>
</gene>
<dbReference type="EMBL" id="JAGPNK010000007">
    <property type="protein sequence ID" value="KAH7318345.1"/>
    <property type="molecule type" value="Genomic_DNA"/>
</dbReference>